<dbReference type="EMBL" id="LR909777">
    <property type="protein sequence ID" value="CAD7254531.1"/>
    <property type="molecule type" value="Genomic_DNA"/>
</dbReference>
<evidence type="ECO:0000256" key="1">
    <source>
        <dbReference type="SAM" id="Phobius"/>
    </source>
</evidence>
<dbReference type="Proteomes" id="UP000677054">
    <property type="component" value="Unassembled WGS sequence"/>
</dbReference>
<accession>A0A7R9FTN5</accession>
<reference evidence="2" key="1">
    <citation type="submission" date="2020-11" db="EMBL/GenBank/DDBJ databases">
        <authorList>
            <person name="Tran Van P."/>
        </authorList>
    </citation>
    <scope>NUCLEOTIDE SEQUENCE</scope>
</reference>
<protein>
    <recommendedName>
        <fullName evidence="4">Transmembrane protein</fullName>
    </recommendedName>
</protein>
<dbReference type="EMBL" id="CAJPEV010010259">
    <property type="protein sequence ID" value="CAG0905942.1"/>
    <property type="molecule type" value="Genomic_DNA"/>
</dbReference>
<evidence type="ECO:0000313" key="2">
    <source>
        <dbReference type="EMBL" id="CAD7254531.1"/>
    </source>
</evidence>
<feature type="non-terminal residue" evidence="2">
    <location>
        <position position="1"/>
    </location>
</feature>
<gene>
    <name evidence="2" type="ORF">DSTB1V02_LOCUS14277</name>
</gene>
<organism evidence="2">
    <name type="scientific">Darwinula stevensoni</name>
    <dbReference type="NCBI Taxonomy" id="69355"/>
    <lineage>
        <taxon>Eukaryota</taxon>
        <taxon>Metazoa</taxon>
        <taxon>Ecdysozoa</taxon>
        <taxon>Arthropoda</taxon>
        <taxon>Crustacea</taxon>
        <taxon>Oligostraca</taxon>
        <taxon>Ostracoda</taxon>
        <taxon>Podocopa</taxon>
        <taxon>Podocopida</taxon>
        <taxon>Darwinulocopina</taxon>
        <taxon>Darwinuloidea</taxon>
        <taxon>Darwinulidae</taxon>
        <taxon>Darwinula</taxon>
    </lineage>
</organism>
<feature type="transmembrane region" description="Helical" evidence="1">
    <location>
        <begin position="40"/>
        <end position="58"/>
    </location>
</feature>
<keyword evidence="1" id="KW-1133">Transmembrane helix</keyword>
<feature type="transmembrane region" description="Helical" evidence="1">
    <location>
        <begin position="70"/>
        <end position="90"/>
    </location>
</feature>
<evidence type="ECO:0000313" key="3">
    <source>
        <dbReference type="Proteomes" id="UP000677054"/>
    </source>
</evidence>
<keyword evidence="3" id="KW-1185">Reference proteome</keyword>
<name>A0A7R9FTN5_9CRUS</name>
<evidence type="ECO:0008006" key="4">
    <source>
        <dbReference type="Google" id="ProtNLM"/>
    </source>
</evidence>
<sequence length="99" mass="11366">MESISACLARLSSSLCFSGEDAVLFFTSHRGAGRVSMWYLLYREMAALCLLVSFLIVLEDWPKPTWTNLAFWTDAAVCLDAWIQFLLVWWGKKRDLRVA</sequence>
<dbReference type="AlphaFoldDB" id="A0A7R9FTN5"/>
<keyword evidence="1" id="KW-0812">Transmembrane</keyword>
<proteinExistence type="predicted"/>
<keyword evidence="1" id="KW-0472">Membrane</keyword>